<protein>
    <submittedName>
        <fullName evidence="2">Phosphatidylinositol transfer protein 3-like isoform X2</fullName>
    </submittedName>
</protein>
<evidence type="ECO:0000259" key="1">
    <source>
        <dbReference type="PROSITE" id="PS50191"/>
    </source>
</evidence>
<evidence type="ECO:0000313" key="2">
    <source>
        <dbReference type="EMBL" id="KAL1559037.1"/>
    </source>
</evidence>
<dbReference type="PANTHER" id="PTHR46277">
    <property type="entry name" value="OS03G0850700 PROTEIN"/>
    <property type="match status" value="1"/>
</dbReference>
<accession>A0ABD1HS48</accession>
<dbReference type="Proteomes" id="UP001567538">
    <property type="component" value="Unassembled WGS sequence"/>
</dbReference>
<dbReference type="Gene3D" id="3.40.525.10">
    <property type="entry name" value="CRAL-TRIO lipid binding domain"/>
    <property type="match status" value="1"/>
</dbReference>
<dbReference type="InterPro" id="IPR036273">
    <property type="entry name" value="CRAL/TRIO_N_dom_sf"/>
</dbReference>
<feature type="domain" description="CRAL-TRIO" evidence="1">
    <location>
        <begin position="89"/>
        <end position="251"/>
    </location>
</feature>
<dbReference type="EMBL" id="JBEAFC010000004">
    <property type="protein sequence ID" value="KAL1559037.1"/>
    <property type="molecule type" value="Genomic_DNA"/>
</dbReference>
<dbReference type="InterPro" id="IPR001251">
    <property type="entry name" value="CRAL-TRIO_dom"/>
</dbReference>
<dbReference type="PANTHER" id="PTHR46277:SF19">
    <property type="entry name" value="RANDOM SLUG PROTEIN 5-LIKE"/>
    <property type="match status" value="1"/>
</dbReference>
<organism evidence="2 3">
    <name type="scientific">Salvia divinorum</name>
    <name type="common">Maria pastora</name>
    <name type="synonym">Diviner's sage</name>
    <dbReference type="NCBI Taxonomy" id="28513"/>
    <lineage>
        <taxon>Eukaryota</taxon>
        <taxon>Viridiplantae</taxon>
        <taxon>Streptophyta</taxon>
        <taxon>Embryophyta</taxon>
        <taxon>Tracheophyta</taxon>
        <taxon>Spermatophyta</taxon>
        <taxon>Magnoliopsida</taxon>
        <taxon>eudicotyledons</taxon>
        <taxon>Gunneridae</taxon>
        <taxon>Pentapetalae</taxon>
        <taxon>asterids</taxon>
        <taxon>lamiids</taxon>
        <taxon>Lamiales</taxon>
        <taxon>Lamiaceae</taxon>
        <taxon>Nepetoideae</taxon>
        <taxon>Mentheae</taxon>
        <taxon>Salviinae</taxon>
        <taxon>Salvia</taxon>
        <taxon>Salvia subgen. Calosphace</taxon>
    </lineage>
</organism>
<dbReference type="Pfam" id="PF00650">
    <property type="entry name" value="CRAL_TRIO"/>
    <property type="match status" value="1"/>
</dbReference>
<evidence type="ECO:0000313" key="3">
    <source>
        <dbReference type="Proteomes" id="UP001567538"/>
    </source>
</evidence>
<dbReference type="CDD" id="cd00170">
    <property type="entry name" value="SEC14"/>
    <property type="match status" value="1"/>
</dbReference>
<dbReference type="SUPFAM" id="SSF52087">
    <property type="entry name" value="CRAL/TRIO domain"/>
    <property type="match status" value="1"/>
</dbReference>
<gene>
    <name evidence="2" type="ORF">AAHA92_09426</name>
</gene>
<dbReference type="SUPFAM" id="SSF46938">
    <property type="entry name" value="CRAL/TRIO N-terminal domain"/>
    <property type="match status" value="1"/>
</dbReference>
<proteinExistence type="predicted"/>
<name>A0ABD1HS48_SALDI</name>
<sequence>MEEDKDVFHSTGKTMEIRDEKVDDEDEKKKLELMRAALQKKNPSFKEVDEPTLRRFLRARDLDVEKASTMLINCLSWRRTFVPKGFISESEVPNEIAQNKMFLQGTDKKGHPISLVFGSRHLSRKGGLDEFKRFLVFVLDKLCQRIPDGVEKFTIIGDLQGYGFCNSDLRANLAAITILQEYYPERLGKLFIVHAPYIFMTMWKLVYPFIDQKTRKKVVFVDDKRLHETLLEDIDENQLPEIYGGKLQLVPVQNA</sequence>
<dbReference type="SMART" id="SM01100">
    <property type="entry name" value="CRAL_TRIO_N"/>
    <property type="match status" value="1"/>
</dbReference>
<keyword evidence="3" id="KW-1185">Reference proteome</keyword>
<dbReference type="InterPro" id="IPR011074">
    <property type="entry name" value="CRAL/TRIO_N_dom"/>
</dbReference>
<comment type="caution">
    <text evidence="2">The sequence shown here is derived from an EMBL/GenBank/DDBJ whole genome shotgun (WGS) entry which is preliminary data.</text>
</comment>
<dbReference type="PROSITE" id="PS50191">
    <property type="entry name" value="CRAL_TRIO"/>
    <property type="match status" value="1"/>
</dbReference>
<dbReference type="Pfam" id="PF03765">
    <property type="entry name" value="CRAL_TRIO_N"/>
    <property type="match status" value="1"/>
</dbReference>
<reference evidence="2 3" key="1">
    <citation type="submission" date="2024-06" db="EMBL/GenBank/DDBJ databases">
        <title>A chromosome level genome sequence of Diviner's sage (Salvia divinorum).</title>
        <authorList>
            <person name="Ford S.A."/>
            <person name="Ro D.-K."/>
            <person name="Ness R.W."/>
            <person name="Phillips M.A."/>
        </authorList>
    </citation>
    <scope>NUCLEOTIDE SEQUENCE [LARGE SCALE GENOMIC DNA]</scope>
    <source>
        <strain evidence="2">SAF-2024a</strain>
        <tissue evidence="2">Leaf</tissue>
    </source>
</reference>
<dbReference type="AlphaFoldDB" id="A0ABD1HS48"/>
<dbReference type="InterPro" id="IPR036865">
    <property type="entry name" value="CRAL-TRIO_dom_sf"/>
</dbReference>
<dbReference type="SMART" id="SM00516">
    <property type="entry name" value="SEC14"/>
    <property type="match status" value="1"/>
</dbReference>